<dbReference type="NCBIfam" id="TIGR00765">
    <property type="entry name" value="yihY_not_rbn"/>
    <property type="match status" value="1"/>
</dbReference>
<name>A0ABU4GCH7_9BACL</name>
<sequence>MSQKEQVTHQQESLHPKSKKSGILKDSEIMKFIDDVKEGEMERFDVTTTKGFWKELIIRIKNVDITGLGSQLAFFFLLSLFPLLIFMMTLLPFLNIDESQIFLFIRDYAPDSVYSLIHDTLEDILRNRNGGLLSVGALATIWSASKGMNAITKALNQSYYVEESRSFIVARAMSVVFTVALIGVLVVALLLPVFGQQIGSLAFSYFGMEEDFMTIWENLRWILPPILLFTVFLALYWIVPNKKIHITSAMPGALFATAGWIITSLAFSYYVGNFASYSNTYGSIGGIIVLMMWLYFSAIILMLGGQLNAVMTERKQAKLAKQKSNAVV</sequence>
<dbReference type="PANTHER" id="PTHR30213:SF0">
    <property type="entry name" value="UPF0761 MEMBRANE PROTEIN YIHY"/>
    <property type="match status" value="1"/>
</dbReference>
<keyword evidence="5 7" id="KW-0472">Membrane</keyword>
<reference evidence="8 9" key="1">
    <citation type="submission" date="2023-06" db="EMBL/GenBank/DDBJ databases">
        <title>Sporosarcina sp. nov., isolated from Korean traditional fermented seafood 'Jeotgal'.</title>
        <authorList>
            <person name="Yang A.I."/>
            <person name="Shin N.-R."/>
        </authorList>
    </citation>
    <scope>NUCLEOTIDE SEQUENCE [LARGE SCALE GENOMIC DNA]</scope>
    <source>
        <strain evidence="8 9">KCTC13119</strain>
    </source>
</reference>
<protein>
    <submittedName>
        <fullName evidence="8">YihY/virulence factor BrkB family protein</fullName>
    </submittedName>
</protein>
<proteinExistence type="predicted"/>
<feature type="transmembrane region" description="Helical" evidence="7">
    <location>
        <begin position="251"/>
        <end position="272"/>
    </location>
</feature>
<evidence type="ECO:0000256" key="5">
    <source>
        <dbReference type="ARBA" id="ARBA00023136"/>
    </source>
</evidence>
<keyword evidence="3 7" id="KW-0812">Transmembrane</keyword>
<dbReference type="RefSeq" id="WP_317945774.1">
    <property type="nucleotide sequence ID" value="NZ_JAUBDI010000019.1"/>
</dbReference>
<evidence type="ECO:0000256" key="6">
    <source>
        <dbReference type="SAM" id="MobiDB-lite"/>
    </source>
</evidence>
<dbReference type="InterPro" id="IPR017039">
    <property type="entry name" value="Virul_fac_BrkB"/>
</dbReference>
<feature type="transmembrane region" description="Helical" evidence="7">
    <location>
        <begin position="219"/>
        <end position="239"/>
    </location>
</feature>
<comment type="subcellular location">
    <subcellularLocation>
        <location evidence="1">Cell membrane</location>
        <topology evidence="1">Multi-pass membrane protein</topology>
    </subcellularLocation>
</comment>
<dbReference type="Pfam" id="PF03631">
    <property type="entry name" value="Virul_fac_BrkB"/>
    <property type="match status" value="1"/>
</dbReference>
<feature type="transmembrane region" description="Helical" evidence="7">
    <location>
        <begin position="175"/>
        <end position="199"/>
    </location>
</feature>
<gene>
    <name evidence="8" type="ORF">QT711_15545</name>
</gene>
<dbReference type="PIRSF" id="PIRSF035875">
    <property type="entry name" value="RNase_BN"/>
    <property type="match status" value="1"/>
</dbReference>
<evidence type="ECO:0000256" key="7">
    <source>
        <dbReference type="SAM" id="Phobius"/>
    </source>
</evidence>
<feature type="region of interest" description="Disordered" evidence="6">
    <location>
        <begin position="1"/>
        <end position="20"/>
    </location>
</feature>
<dbReference type="EMBL" id="JAUBDI010000019">
    <property type="protein sequence ID" value="MDW0114611.1"/>
    <property type="molecule type" value="Genomic_DNA"/>
</dbReference>
<feature type="transmembrane region" description="Helical" evidence="7">
    <location>
        <begin position="284"/>
        <end position="305"/>
    </location>
</feature>
<evidence type="ECO:0000313" key="8">
    <source>
        <dbReference type="EMBL" id="MDW0114611.1"/>
    </source>
</evidence>
<keyword evidence="9" id="KW-1185">Reference proteome</keyword>
<keyword evidence="2" id="KW-1003">Cell membrane</keyword>
<evidence type="ECO:0000256" key="1">
    <source>
        <dbReference type="ARBA" id="ARBA00004651"/>
    </source>
</evidence>
<keyword evidence="4 7" id="KW-1133">Transmembrane helix</keyword>
<comment type="caution">
    <text evidence="8">The sequence shown here is derived from an EMBL/GenBank/DDBJ whole genome shotgun (WGS) entry which is preliminary data.</text>
</comment>
<organism evidence="8 9">
    <name type="scientific">Sporosarcina saromensis</name>
    <dbReference type="NCBI Taxonomy" id="359365"/>
    <lineage>
        <taxon>Bacteria</taxon>
        <taxon>Bacillati</taxon>
        <taxon>Bacillota</taxon>
        <taxon>Bacilli</taxon>
        <taxon>Bacillales</taxon>
        <taxon>Caryophanaceae</taxon>
        <taxon>Sporosarcina</taxon>
    </lineage>
</organism>
<accession>A0ABU4GCH7</accession>
<feature type="compositionally biased region" description="Polar residues" evidence="6">
    <location>
        <begin position="1"/>
        <end position="13"/>
    </location>
</feature>
<dbReference type="Proteomes" id="UP001282284">
    <property type="component" value="Unassembled WGS sequence"/>
</dbReference>
<evidence type="ECO:0000256" key="4">
    <source>
        <dbReference type="ARBA" id="ARBA00022989"/>
    </source>
</evidence>
<evidence type="ECO:0000313" key="9">
    <source>
        <dbReference type="Proteomes" id="UP001282284"/>
    </source>
</evidence>
<evidence type="ECO:0000256" key="2">
    <source>
        <dbReference type="ARBA" id="ARBA00022475"/>
    </source>
</evidence>
<evidence type="ECO:0000256" key="3">
    <source>
        <dbReference type="ARBA" id="ARBA00022692"/>
    </source>
</evidence>
<feature type="transmembrane region" description="Helical" evidence="7">
    <location>
        <begin position="72"/>
        <end position="96"/>
    </location>
</feature>
<dbReference type="PANTHER" id="PTHR30213">
    <property type="entry name" value="INNER MEMBRANE PROTEIN YHJD"/>
    <property type="match status" value="1"/>
</dbReference>